<evidence type="ECO:0000256" key="5">
    <source>
        <dbReference type="ARBA" id="ARBA00022989"/>
    </source>
</evidence>
<dbReference type="GO" id="GO:0055085">
    <property type="term" value="P:transmembrane transport"/>
    <property type="evidence" value="ECO:0007669"/>
    <property type="project" value="InterPro"/>
</dbReference>
<sequence length="320" mass="35644">MTKYIIQRVLVSIPIFFGITVIVYALYALAPGDPLAMLLGERAMLEMTAEEIEAARESLGLNDPWHERYVAWFSRAIRGDLGYPLTGGYTVMELLQQRIGPTLLLMATAFVVSLLVGVPMGIVMALKQYSWIDYLVTVLAFAQLSIPSFFLALGAMYVFSLKLDVFPTSGLQTIGEPFSLWDRIHHLIMPSFILAAYFAGVWARYTRSSMLETMHLEFVTTARAKGLRERVVVVRHALRNALLPMITVASLSLGHLLGGSIIIETIFQWPGLGMLGWQATLNREYPILMGIILIASTTVLASNLLADILYAVVDPRIRYN</sequence>
<proteinExistence type="inferred from homology"/>
<keyword evidence="6 7" id="KW-0472">Membrane</keyword>
<keyword evidence="3" id="KW-1003">Cell membrane</keyword>
<reference evidence="9" key="1">
    <citation type="submission" date="2019-09" db="EMBL/GenBank/DDBJ databases">
        <title>Characterisation of the sponge microbiome using genome-centric metagenomics.</title>
        <authorList>
            <person name="Engelberts J.P."/>
            <person name="Robbins S.J."/>
            <person name="De Goeij J.M."/>
            <person name="Aranda M."/>
            <person name="Bell S.C."/>
            <person name="Webster N.S."/>
        </authorList>
    </citation>
    <scope>NUCLEOTIDE SEQUENCE</scope>
    <source>
        <strain evidence="9">SB0664_bin_27</strain>
    </source>
</reference>
<dbReference type="Pfam" id="PF00528">
    <property type="entry name" value="BPD_transp_1"/>
    <property type="match status" value="1"/>
</dbReference>
<dbReference type="Gene3D" id="1.10.3720.10">
    <property type="entry name" value="MetI-like"/>
    <property type="match status" value="1"/>
</dbReference>
<organism evidence="9">
    <name type="scientific">Caldilineaceae bacterium SB0664_bin_27</name>
    <dbReference type="NCBI Taxonomy" id="2605260"/>
    <lineage>
        <taxon>Bacteria</taxon>
        <taxon>Bacillati</taxon>
        <taxon>Chloroflexota</taxon>
        <taxon>Caldilineae</taxon>
        <taxon>Caldilineales</taxon>
        <taxon>Caldilineaceae</taxon>
    </lineage>
</organism>
<accession>A0A6B0YTN6</accession>
<comment type="subcellular location">
    <subcellularLocation>
        <location evidence="1 7">Cell membrane</location>
        <topology evidence="1 7">Multi-pass membrane protein</topology>
    </subcellularLocation>
</comment>
<dbReference type="PANTHER" id="PTHR43163:SF6">
    <property type="entry name" value="DIPEPTIDE TRANSPORT SYSTEM PERMEASE PROTEIN DPPB-RELATED"/>
    <property type="match status" value="1"/>
</dbReference>
<evidence type="ECO:0000256" key="1">
    <source>
        <dbReference type="ARBA" id="ARBA00004651"/>
    </source>
</evidence>
<comment type="caution">
    <text evidence="9">The sequence shown here is derived from an EMBL/GenBank/DDBJ whole genome shotgun (WGS) entry which is preliminary data.</text>
</comment>
<dbReference type="CDD" id="cd06261">
    <property type="entry name" value="TM_PBP2"/>
    <property type="match status" value="1"/>
</dbReference>
<keyword evidence="4 7" id="KW-0812">Transmembrane</keyword>
<gene>
    <name evidence="9" type="ORF">F4Y42_09605</name>
</gene>
<protein>
    <submittedName>
        <fullName evidence="9">ABC transporter permease</fullName>
    </submittedName>
</protein>
<dbReference type="AlphaFoldDB" id="A0A6B0YTN6"/>
<evidence type="ECO:0000256" key="4">
    <source>
        <dbReference type="ARBA" id="ARBA00022692"/>
    </source>
</evidence>
<keyword evidence="5 7" id="KW-1133">Transmembrane helix</keyword>
<feature type="domain" description="ABC transmembrane type-1" evidence="8">
    <location>
        <begin position="99"/>
        <end position="310"/>
    </location>
</feature>
<dbReference type="GO" id="GO:0005886">
    <property type="term" value="C:plasma membrane"/>
    <property type="evidence" value="ECO:0007669"/>
    <property type="project" value="UniProtKB-SubCell"/>
</dbReference>
<dbReference type="PROSITE" id="PS50928">
    <property type="entry name" value="ABC_TM1"/>
    <property type="match status" value="1"/>
</dbReference>
<dbReference type="InterPro" id="IPR000515">
    <property type="entry name" value="MetI-like"/>
</dbReference>
<feature type="transmembrane region" description="Helical" evidence="7">
    <location>
        <begin position="9"/>
        <end position="30"/>
    </location>
</feature>
<feature type="transmembrane region" description="Helical" evidence="7">
    <location>
        <begin position="103"/>
        <end position="126"/>
    </location>
</feature>
<comment type="similarity">
    <text evidence="7">Belongs to the binding-protein-dependent transport system permease family.</text>
</comment>
<dbReference type="Pfam" id="PF19300">
    <property type="entry name" value="BPD_transp_1_N"/>
    <property type="match status" value="1"/>
</dbReference>
<feature type="transmembrane region" description="Helical" evidence="7">
    <location>
        <begin position="138"/>
        <end position="159"/>
    </location>
</feature>
<feature type="transmembrane region" description="Helical" evidence="7">
    <location>
        <begin position="187"/>
        <end position="205"/>
    </location>
</feature>
<feature type="transmembrane region" description="Helical" evidence="7">
    <location>
        <begin position="242"/>
        <end position="267"/>
    </location>
</feature>
<evidence type="ECO:0000256" key="2">
    <source>
        <dbReference type="ARBA" id="ARBA00022448"/>
    </source>
</evidence>
<dbReference type="InterPro" id="IPR035906">
    <property type="entry name" value="MetI-like_sf"/>
</dbReference>
<dbReference type="EMBL" id="VXRG01000080">
    <property type="protein sequence ID" value="MXY93691.1"/>
    <property type="molecule type" value="Genomic_DNA"/>
</dbReference>
<evidence type="ECO:0000256" key="3">
    <source>
        <dbReference type="ARBA" id="ARBA00022475"/>
    </source>
</evidence>
<dbReference type="PANTHER" id="PTHR43163">
    <property type="entry name" value="DIPEPTIDE TRANSPORT SYSTEM PERMEASE PROTEIN DPPB-RELATED"/>
    <property type="match status" value="1"/>
</dbReference>
<dbReference type="InterPro" id="IPR045621">
    <property type="entry name" value="BPD_transp_1_N"/>
</dbReference>
<feature type="transmembrane region" description="Helical" evidence="7">
    <location>
        <begin position="287"/>
        <end position="313"/>
    </location>
</feature>
<evidence type="ECO:0000256" key="6">
    <source>
        <dbReference type="ARBA" id="ARBA00023136"/>
    </source>
</evidence>
<name>A0A6B0YTN6_9CHLR</name>
<evidence type="ECO:0000256" key="7">
    <source>
        <dbReference type="RuleBase" id="RU363032"/>
    </source>
</evidence>
<evidence type="ECO:0000313" key="9">
    <source>
        <dbReference type="EMBL" id="MXY93691.1"/>
    </source>
</evidence>
<keyword evidence="2 7" id="KW-0813">Transport</keyword>
<dbReference type="SUPFAM" id="SSF161098">
    <property type="entry name" value="MetI-like"/>
    <property type="match status" value="1"/>
</dbReference>
<evidence type="ECO:0000259" key="8">
    <source>
        <dbReference type="PROSITE" id="PS50928"/>
    </source>
</evidence>